<evidence type="ECO:0000256" key="1">
    <source>
        <dbReference type="ARBA" id="ARBA00007970"/>
    </source>
</evidence>
<evidence type="ECO:0000256" key="2">
    <source>
        <dbReference type="ARBA" id="ARBA00022576"/>
    </source>
</evidence>
<dbReference type="Gene3D" id="3.90.1150.10">
    <property type="entry name" value="Aspartate Aminotransferase, domain 1"/>
    <property type="match status" value="1"/>
</dbReference>
<dbReference type="NCBIfam" id="NF006014">
    <property type="entry name" value="PRK08153.1"/>
    <property type="match status" value="1"/>
</dbReference>
<dbReference type="AlphaFoldDB" id="A0A4R6AXS5"/>
<dbReference type="EMBL" id="SMZO01000014">
    <property type="protein sequence ID" value="TDL89037.1"/>
    <property type="molecule type" value="Genomic_DNA"/>
</dbReference>
<evidence type="ECO:0000256" key="5">
    <source>
        <dbReference type="ARBA" id="ARBA00029440"/>
    </source>
</evidence>
<dbReference type="GO" id="GO:0008483">
    <property type="term" value="F:transaminase activity"/>
    <property type="evidence" value="ECO:0007669"/>
    <property type="project" value="UniProtKB-KW"/>
</dbReference>
<reference evidence="7 8" key="1">
    <citation type="submission" date="2019-03" db="EMBL/GenBank/DDBJ databases">
        <title>Rhodobacteraceae bacterium SM1902, a new member of the family Rhodobacteraceae isolated from Yantai.</title>
        <authorList>
            <person name="Sun Y."/>
        </authorList>
    </citation>
    <scope>NUCLEOTIDE SEQUENCE [LARGE SCALE GENOMIC DNA]</scope>
    <source>
        <strain evidence="7 8">SM1902</strain>
    </source>
</reference>
<sequence length="373" mass="39325">MTRAPRYTQTVANLPATVPFIGPEAMQRSAGKPFATRLGANESVYGPSPRVIDAIAAAGPDVWMYGDAEAFDLRNALAKHHNLAIDNIVVGSGIDGLLGTVIRLLVAPGDPVVTSAGAYPTFAYHVAANGGTLHTVPYSGDHEDPKALVAKARETRAKIVYIANPDNPMGSWHSAATIQDMIKDLPDDCVLALDEAYIDLAPAGAAPLFDMGDPRILRFRTFSKAHGLAGLRVGYAIGAATTIRMFDTIRDHFGVGRLAQSAALAAVQDVEWLRQVKAKVATARTELSAIASENGLAALPSATNFVTIDCGRDGAFARAVLSGLLARGIFARMPGVAPLDRCIRVSCGRADDHALFATALSETLRELGNADVT</sequence>
<dbReference type="InterPro" id="IPR004839">
    <property type="entry name" value="Aminotransferase_I/II_large"/>
</dbReference>
<evidence type="ECO:0000256" key="4">
    <source>
        <dbReference type="ARBA" id="ARBA00022898"/>
    </source>
</evidence>
<comment type="caution">
    <text evidence="7">The sequence shown here is derived from an EMBL/GenBank/DDBJ whole genome shotgun (WGS) entry which is preliminary data.</text>
</comment>
<dbReference type="PANTHER" id="PTHR43643">
    <property type="entry name" value="HISTIDINOL-PHOSPHATE AMINOTRANSFERASE 2"/>
    <property type="match status" value="1"/>
</dbReference>
<dbReference type="InterPro" id="IPR050106">
    <property type="entry name" value="HistidinolP_aminotransfase"/>
</dbReference>
<name>A0A4R6AXS5_9RHOB</name>
<dbReference type="CDD" id="cd00609">
    <property type="entry name" value="AAT_like"/>
    <property type="match status" value="1"/>
</dbReference>
<evidence type="ECO:0000313" key="7">
    <source>
        <dbReference type="EMBL" id="TDL89037.1"/>
    </source>
</evidence>
<feature type="domain" description="Aminotransferase class I/classII large" evidence="6">
    <location>
        <begin position="37"/>
        <end position="348"/>
    </location>
</feature>
<keyword evidence="2 7" id="KW-0032">Aminotransferase</keyword>
<keyword evidence="3 7" id="KW-0808">Transferase</keyword>
<proteinExistence type="inferred from homology"/>
<evidence type="ECO:0000256" key="3">
    <source>
        <dbReference type="ARBA" id="ARBA00022679"/>
    </source>
</evidence>
<comment type="similarity">
    <text evidence="1">Belongs to the class-II pyridoxal-phosphate-dependent aminotransferase family. Histidinol-phosphate aminotransferase subfamily.</text>
</comment>
<keyword evidence="4" id="KW-0663">Pyridoxal phosphate</keyword>
<dbReference type="SUPFAM" id="SSF53383">
    <property type="entry name" value="PLP-dependent transferases"/>
    <property type="match status" value="1"/>
</dbReference>
<comment type="pathway">
    <text evidence="5">Amino-acid biosynthesis.</text>
</comment>
<dbReference type="InterPro" id="IPR015421">
    <property type="entry name" value="PyrdxlP-dep_Trfase_major"/>
</dbReference>
<dbReference type="InterPro" id="IPR015422">
    <property type="entry name" value="PyrdxlP-dep_Trfase_small"/>
</dbReference>
<dbReference type="InterPro" id="IPR015424">
    <property type="entry name" value="PyrdxlP-dep_Trfase"/>
</dbReference>
<dbReference type="Proteomes" id="UP000294562">
    <property type="component" value="Unassembled WGS sequence"/>
</dbReference>
<evidence type="ECO:0000313" key="8">
    <source>
        <dbReference type="Proteomes" id="UP000294562"/>
    </source>
</evidence>
<dbReference type="OrthoDB" id="9809616at2"/>
<dbReference type="GO" id="GO:0030170">
    <property type="term" value="F:pyridoxal phosphate binding"/>
    <property type="evidence" value="ECO:0007669"/>
    <property type="project" value="InterPro"/>
</dbReference>
<dbReference type="PANTHER" id="PTHR43643:SF3">
    <property type="entry name" value="HISTIDINOL-PHOSPHATE AMINOTRANSFERASE"/>
    <property type="match status" value="1"/>
</dbReference>
<accession>A0A4R6AXS5</accession>
<dbReference type="Gene3D" id="3.40.640.10">
    <property type="entry name" value="Type I PLP-dependent aspartate aminotransferase-like (Major domain)"/>
    <property type="match status" value="1"/>
</dbReference>
<dbReference type="Pfam" id="PF00155">
    <property type="entry name" value="Aminotran_1_2"/>
    <property type="match status" value="1"/>
</dbReference>
<protein>
    <submittedName>
        <fullName evidence="7">Pyridoxal phosphate-dependent aminotransferase</fullName>
    </submittedName>
</protein>
<keyword evidence="8" id="KW-1185">Reference proteome</keyword>
<organism evidence="7 8">
    <name type="scientific">Meridianimarinicoccus aquatilis</name>
    <dbReference type="NCBI Taxonomy" id="2552766"/>
    <lineage>
        <taxon>Bacteria</taxon>
        <taxon>Pseudomonadati</taxon>
        <taxon>Pseudomonadota</taxon>
        <taxon>Alphaproteobacteria</taxon>
        <taxon>Rhodobacterales</taxon>
        <taxon>Paracoccaceae</taxon>
        <taxon>Meridianimarinicoccus</taxon>
    </lineage>
</organism>
<gene>
    <name evidence="7" type="ORF">E2L05_07995</name>
</gene>
<dbReference type="RefSeq" id="WP_133342400.1">
    <property type="nucleotide sequence ID" value="NZ_SMZO01000014.1"/>
</dbReference>
<evidence type="ECO:0000259" key="6">
    <source>
        <dbReference type="Pfam" id="PF00155"/>
    </source>
</evidence>